<dbReference type="SMART" id="SM00530">
    <property type="entry name" value="HTH_XRE"/>
    <property type="match status" value="1"/>
</dbReference>
<dbReference type="AlphaFoldDB" id="A0A096C480"/>
<dbReference type="InterPro" id="IPR010982">
    <property type="entry name" value="Lambda_DNA-bd_dom_sf"/>
</dbReference>
<dbReference type="Pfam" id="PF01381">
    <property type="entry name" value="HTH_3"/>
    <property type="match status" value="1"/>
</dbReference>
<feature type="domain" description="HTH cro/C1-type" evidence="1">
    <location>
        <begin position="11"/>
        <end position="65"/>
    </location>
</feature>
<dbReference type="InterPro" id="IPR001387">
    <property type="entry name" value="Cro/C1-type_HTH"/>
</dbReference>
<protein>
    <submittedName>
        <fullName evidence="2">Transcriptional regulator</fullName>
    </submittedName>
</protein>
<evidence type="ECO:0000313" key="3">
    <source>
        <dbReference type="Proteomes" id="UP000029578"/>
    </source>
</evidence>
<dbReference type="EMBL" id="JRNS01000287">
    <property type="protein sequence ID" value="KGF49747.1"/>
    <property type="molecule type" value="Genomic_DNA"/>
</dbReference>
<proteinExistence type="predicted"/>
<evidence type="ECO:0000259" key="1">
    <source>
        <dbReference type="PROSITE" id="PS50943"/>
    </source>
</evidence>
<accession>A0A096C480</accession>
<dbReference type="CDD" id="cd00093">
    <property type="entry name" value="HTH_XRE"/>
    <property type="match status" value="1"/>
</dbReference>
<sequence length="67" mass="7638">MGQKKEHSNLIKEHLKKRGITQTWLAKELGMSFSITNAYVCNRKQPNLAIIFKVAELLSVSPKELVK</sequence>
<dbReference type="RefSeq" id="WP_004352490.1">
    <property type="nucleotide sequence ID" value="NZ_JRNS01000287.1"/>
</dbReference>
<dbReference type="PROSITE" id="PS50943">
    <property type="entry name" value="HTH_CROC1"/>
    <property type="match status" value="1"/>
</dbReference>
<dbReference type="GO" id="GO:0003677">
    <property type="term" value="F:DNA binding"/>
    <property type="evidence" value="ECO:0007669"/>
    <property type="project" value="InterPro"/>
</dbReference>
<comment type="caution">
    <text evidence="2">The sequence shown here is derived from an EMBL/GenBank/DDBJ whole genome shotgun (WGS) entry which is preliminary data.</text>
</comment>
<reference evidence="2 3" key="1">
    <citation type="submission" date="2014-07" db="EMBL/GenBank/DDBJ databases">
        <authorList>
            <person name="McCorrison J."/>
            <person name="Sanka R."/>
            <person name="Torralba M."/>
            <person name="Gillis M."/>
            <person name="Haft D.H."/>
            <person name="Methe B."/>
            <person name="Sutton G."/>
            <person name="Nelson K.E."/>
        </authorList>
    </citation>
    <scope>NUCLEOTIDE SEQUENCE [LARGE SCALE GENOMIC DNA]</scope>
    <source>
        <strain evidence="2 3">DNF00666</strain>
    </source>
</reference>
<name>A0A096C480_9BACT</name>
<gene>
    <name evidence="2" type="ORF">HMPREF0661_05390</name>
</gene>
<dbReference type="SUPFAM" id="SSF47413">
    <property type="entry name" value="lambda repressor-like DNA-binding domains"/>
    <property type="match status" value="1"/>
</dbReference>
<organism evidence="2 3">
    <name type="scientific">Prevotella melaninogenica DNF00666</name>
    <dbReference type="NCBI Taxonomy" id="1401073"/>
    <lineage>
        <taxon>Bacteria</taxon>
        <taxon>Pseudomonadati</taxon>
        <taxon>Bacteroidota</taxon>
        <taxon>Bacteroidia</taxon>
        <taxon>Bacteroidales</taxon>
        <taxon>Prevotellaceae</taxon>
        <taxon>Prevotella</taxon>
    </lineage>
</organism>
<evidence type="ECO:0000313" key="2">
    <source>
        <dbReference type="EMBL" id="KGF49747.1"/>
    </source>
</evidence>
<dbReference type="Gene3D" id="1.10.260.40">
    <property type="entry name" value="lambda repressor-like DNA-binding domains"/>
    <property type="match status" value="1"/>
</dbReference>
<dbReference type="Proteomes" id="UP000029578">
    <property type="component" value="Unassembled WGS sequence"/>
</dbReference>